<keyword evidence="3" id="KW-1185">Reference proteome</keyword>
<reference evidence="2 3" key="1">
    <citation type="submission" date="2019-05" db="EMBL/GenBank/DDBJ databases">
        <title>Another draft genome of Portunus trituberculatus and its Hox gene families provides insights of decapod evolution.</title>
        <authorList>
            <person name="Jeong J.-H."/>
            <person name="Song I."/>
            <person name="Kim S."/>
            <person name="Choi T."/>
            <person name="Kim D."/>
            <person name="Ryu S."/>
            <person name="Kim W."/>
        </authorList>
    </citation>
    <scope>NUCLEOTIDE SEQUENCE [LARGE SCALE GENOMIC DNA]</scope>
    <source>
        <tissue evidence="2">Muscle</tissue>
    </source>
</reference>
<evidence type="ECO:0000313" key="2">
    <source>
        <dbReference type="EMBL" id="MPC45527.1"/>
    </source>
</evidence>
<protein>
    <submittedName>
        <fullName evidence="2">Uncharacterized protein</fullName>
    </submittedName>
</protein>
<evidence type="ECO:0000256" key="1">
    <source>
        <dbReference type="SAM" id="MobiDB-lite"/>
    </source>
</evidence>
<feature type="compositionally biased region" description="Acidic residues" evidence="1">
    <location>
        <begin position="47"/>
        <end position="60"/>
    </location>
</feature>
<accession>A0A5B7FJ35</accession>
<comment type="caution">
    <text evidence="2">The sequence shown here is derived from an EMBL/GenBank/DDBJ whole genome shotgun (WGS) entry which is preliminary data.</text>
</comment>
<dbReference type="EMBL" id="VSRR010006769">
    <property type="protein sequence ID" value="MPC45527.1"/>
    <property type="molecule type" value="Genomic_DNA"/>
</dbReference>
<dbReference type="AlphaFoldDB" id="A0A5B7FJ35"/>
<evidence type="ECO:0000313" key="3">
    <source>
        <dbReference type="Proteomes" id="UP000324222"/>
    </source>
</evidence>
<sequence>MAWPRVTLHDSLFLEQENRMCPAIGHYRVPLKGAADPAGEEGRQKDEEEEEEEENWEEGD</sequence>
<feature type="region of interest" description="Disordered" evidence="1">
    <location>
        <begin position="28"/>
        <end position="60"/>
    </location>
</feature>
<dbReference type="Proteomes" id="UP000324222">
    <property type="component" value="Unassembled WGS sequence"/>
</dbReference>
<gene>
    <name evidence="2" type="ORF">E2C01_039229</name>
</gene>
<name>A0A5B7FJ35_PORTR</name>
<organism evidence="2 3">
    <name type="scientific">Portunus trituberculatus</name>
    <name type="common">Swimming crab</name>
    <name type="synonym">Neptunus trituberculatus</name>
    <dbReference type="NCBI Taxonomy" id="210409"/>
    <lineage>
        <taxon>Eukaryota</taxon>
        <taxon>Metazoa</taxon>
        <taxon>Ecdysozoa</taxon>
        <taxon>Arthropoda</taxon>
        <taxon>Crustacea</taxon>
        <taxon>Multicrustacea</taxon>
        <taxon>Malacostraca</taxon>
        <taxon>Eumalacostraca</taxon>
        <taxon>Eucarida</taxon>
        <taxon>Decapoda</taxon>
        <taxon>Pleocyemata</taxon>
        <taxon>Brachyura</taxon>
        <taxon>Eubrachyura</taxon>
        <taxon>Portunoidea</taxon>
        <taxon>Portunidae</taxon>
        <taxon>Portuninae</taxon>
        <taxon>Portunus</taxon>
    </lineage>
</organism>
<proteinExistence type="predicted"/>